<organism evidence="1 2">
    <name type="scientific">Zalaria obscura</name>
    <dbReference type="NCBI Taxonomy" id="2024903"/>
    <lineage>
        <taxon>Eukaryota</taxon>
        <taxon>Fungi</taxon>
        <taxon>Dikarya</taxon>
        <taxon>Ascomycota</taxon>
        <taxon>Pezizomycotina</taxon>
        <taxon>Dothideomycetes</taxon>
        <taxon>Dothideomycetidae</taxon>
        <taxon>Dothideales</taxon>
        <taxon>Zalariaceae</taxon>
        <taxon>Zalaria</taxon>
    </lineage>
</organism>
<proteinExistence type="predicted"/>
<evidence type="ECO:0000313" key="1">
    <source>
        <dbReference type="EMBL" id="KAK8213187.1"/>
    </source>
</evidence>
<keyword evidence="2" id="KW-1185">Reference proteome</keyword>
<dbReference type="Proteomes" id="UP001320706">
    <property type="component" value="Unassembled WGS sequence"/>
</dbReference>
<reference evidence="1" key="1">
    <citation type="submission" date="2024-02" db="EMBL/GenBank/DDBJ databases">
        <title>Metagenome Assembled Genome of Zalaria obscura JY119.</title>
        <authorList>
            <person name="Vighnesh L."/>
            <person name="Jagadeeshwari U."/>
            <person name="Venkata Ramana C."/>
            <person name="Sasikala C."/>
        </authorList>
    </citation>
    <scope>NUCLEOTIDE SEQUENCE</scope>
    <source>
        <strain evidence="1">JY119</strain>
    </source>
</reference>
<comment type="caution">
    <text evidence="1">The sequence shown here is derived from an EMBL/GenBank/DDBJ whole genome shotgun (WGS) entry which is preliminary data.</text>
</comment>
<name>A0ACC3SGX2_9PEZI</name>
<dbReference type="EMBL" id="JAMKPW020000011">
    <property type="protein sequence ID" value="KAK8213187.1"/>
    <property type="molecule type" value="Genomic_DNA"/>
</dbReference>
<sequence length="274" mass="28403">MSQLLGSIQSIGNTVAMKGQSLVDSIFPPEKRAELLAKIKSFALKNPKLSAFLLANFVLTGPPLVLFGLFTLTVFVFALVVGLIVALLAAVGFTLFAVVTALLILFPTVFFTTLTASFLFLWGLGGYYLLKWFNKGEQPAIEGGALGDKLNSLTGGRLDFLMNNARGQEARGEVAGGDHLKQKKDGQMDGQADGQANGQAKEGGTPRSGGQGVADMQKNVDVGNATEKAKTTGASVGSAPKKLNKNLDLNGVQSKAGNAQGTLKGTAGGATGLA</sequence>
<accession>A0ACC3SGX2</accession>
<protein>
    <submittedName>
        <fullName evidence="1">Uncharacterized protein</fullName>
    </submittedName>
</protein>
<evidence type="ECO:0000313" key="2">
    <source>
        <dbReference type="Proteomes" id="UP001320706"/>
    </source>
</evidence>
<gene>
    <name evidence="1" type="ORF">M8818_002485</name>
</gene>